<dbReference type="InterPro" id="IPR013517">
    <property type="entry name" value="FG-GAP"/>
</dbReference>
<feature type="transmembrane region" description="Helical" evidence="2">
    <location>
        <begin position="188"/>
        <end position="209"/>
    </location>
</feature>
<keyword evidence="1" id="KW-0732">Signal</keyword>
<dbReference type="InterPro" id="IPR011519">
    <property type="entry name" value="UnbV_ASPIC"/>
</dbReference>
<evidence type="ECO:0000259" key="3">
    <source>
        <dbReference type="Pfam" id="PF07593"/>
    </source>
</evidence>
<evidence type="ECO:0000313" key="5">
    <source>
        <dbReference type="Proteomes" id="UP000217343"/>
    </source>
</evidence>
<dbReference type="Gene3D" id="2.130.10.130">
    <property type="entry name" value="Integrin alpha, N-terminal"/>
    <property type="match status" value="2"/>
</dbReference>
<dbReference type="InterPro" id="IPR027039">
    <property type="entry name" value="Crtac1"/>
</dbReference>
<feature type="transmembrane region" description="Helical" evidence="2">
    <location>
        <begin position="165"/>
        <end position="181"/>
    </location>
</feature>
<dbReference type="Pfam" id="PF13517">
    <property type="entry name" value="FG-GAP_3"/>
    <property type="match status" value="2"/>
</dbReference>
<dbReference type="KEGG" id="mmas:MYMAC_006827"/>
<feature type="transmembrane region" description="Helical" evidence="2">
    <location>
        <begin position="269"/>
        <end position="287"/>
    </location>
</feature>
<feature type="transmembrane region" description="Helical" evidence="2">
    <location>
        <begin position="38"/>
        <end position="56"/>
    </location>
</feature>
<reference evidence="4 5" key="1">
    <citation type="submission" date="2017-06" db="EMBL/GenBank/DDBJ databases">
        <title>Sequencing and comparative analysis of myxobacterial genomes.</title>
        <authorList>
            <person name="Rupp O."/>
            <person name="Goesmann A."/>
            <person name="Sogaard-Andersen L."/>
        </authorList>
    </citation>
    <scope>NUCLEOTIDE SEQUENCE [LARGE SCALE GENOMIC DNA]</scope>
    <source>
        <strain evidence="4 5">DSM 14697</strain>
    </source>
</reference>
<dbReference type="PANTHER" id="PTHR16026">
    <property type="entry name" value="CARTILAGE ACIDIC PROTEIN 1"/>
    <property type="match status" value="1"/>
</dbReference>
<proteinExistence type="predicted"/>
<name>A0A250K4Y3_9BACT</name>
<dbReference type="RefSeq" id="WP_095961147.1">
    <property type="nucleotide sequence ID" value="NZ_CP022203.1"/>
</dbReference>
<dbReference type="InterPro" id="IPR028994">
    <property type="entry name" value="Integrin_alpha_N"/>
</dbReference>
<feature type="domain" description="ASPIC/UnbV" evidence="3">
    <location>
        <begin position="869"/>
        <end position="936"/>
    </location>
</feature>
<accession>A0A250K4Y3</accession>
<feature type="transmembrane region" description="Helical" evidence="2">
    <location>
        <begin position="109"/>
        <end position="126"/>
    </location>
</feature>
<evidence type="ECO:0000256" key="1">
    <source>
        <dbReference type="ARBA" id="ARBA00022729"/>
    </source>
</evidence>
<keyword evidence="2" id="KW-1133">Transmembrane helix</keyword>
<sequence length="955" mass="105357">MSVGPGVSPAAQVYVPLHTAPRVERWGWVWPRWNDPRLPFAFLLTLYGVLGFTFFGFNRSPWQMATIVVTGSALDMALGWTLKRQKVVPLSAYISCCSLALLLNYSHSSWLLLFPVWIAIGSKYVLTFQGRHVFNPSMFGVALSLLFTRELITAAPAYQWANGEVALSAFILMAALVLFFFRVGRGWLVVSFLGFYALQTALRAYVLRHHLPPEVLFLGTLGAPSFFIFVFYMLTDPATSPGTRRGQILLALAVTLVDLVLHFKESVYTFFYAALTCAAARFLFLHARAAWRRGGRESLRTLVSSGWLKRAAVVGGLGALMLGGYTLAATPGARATPLDFRMERVDARAAGLGSTMGHTLEELDPRLGHVAKWLVAVGDAVAVGDFDGDGRPDLFLTHPLGRPEDHAVLYRNLGELRFERVPVPALERFATRYKEEGLPGGGTFVDWDGDGDLDLAVAVAFGPVRLLRNTLRETGTAGFEDVTEAAGVTDHAVSLGLTFLDYDRDGHLDLFVLNVMTTHLPDYTPPVPLNLFRLPQPEHPDDRRMFRFMHDGWHNAANGGLNALYRGRGDGTFEKVDLAAMGMPQTHWSLAVSTVDFNRDGWTDLYVANDFGPDDVYLNEGGTHFRRVAGRLFGEIGKDTYKGMNASVADFDRNGWLDLYVSNVHHSLQAEGSLLWMVGPGEDAFTPAFRDEATFRGALNERRFGWGAAAGDLDNDGWPDLVQANGMVDDRLDAARWRIPDGQRKDYWYVNHKLMQSGPEVHTYADKWGDIRGRTIYPNEARRAYLNLGDAKPGHFVDLARELGLDDPDNSRGVLLSDLDGDGDLDALITNQHGPVSLYRNTLRSEGRGGAHFVGLTLVGHGGRTHRSAVGTRVVVSYEEAGRRVEQVQEVGLMGGFSASADARLHFGLGRYAGPVTARVHWYGGEVQEVSLEADRTHALRQPPGPETPRGQARP</sequence>
<feature type="transmembrane region" description="Helical" evidence="2">
    <location>
        <begin position="246"/>
        <end position="263"/>
    </location>
</feature>
<keyword evidence="2" id="KW-0472">Membrane</keyword>
<keyword evidence="2" id="KW-0812">Transmembrane</keyword>
<organism evidence="4 5">
    <name type="scientific">Corallococcus macrosporus DSM 14697</name>
    <dbReference type="NCBI Taxonomy" id="1189310"/>
    <lineage>
        <taxon>Bacteria</taxon>
        <taxon>Pseudomonadati</taxon>
        <taxon>Myxococcota</taxon>
        <taxon>Myxococcia</taxon>
        <taxon>Myxococcales</taxon>
        <taxon>Cystobacterineae</taxon>
        <taxon>Myxococcaceae</taxon>
        <taxon>Corallococcus</taxon>
    </lineage>
</organism>
<dbReference type="EMBL" id="CP022203">
    <property type="protein sequence ID" value="ATB51169.1"/>
    <property type="molecule type" value="Genomic_DNA"/>
</dbReference>
<gene>
    <name evidence="4" type="ORF">MYMAC_006827</name>
</gene>
<dbReference type="PANTHER" id="PTHR16026:SF0">
    <property type="entry name" value="CARTILAGE ACIDIC PROTEIN 1"/>
    <property type="match status" value="1"/>
</dbReference>
<dbReference type="Proteomes" id="UP000217343">
    <property type="component" value="Chromosome"/>
</dbReference>
<dbReference type="Pfam" id="PF07593">
    <property type="entry name" value="UnbV_ASPIC"/>
    <property type="match status" value="1"/>
</dbReference>
<feature type="transmembrane region" description="Helical" evidence="2">
    <location>
        <begin position="215"/>
        <end position="234"/>
    </location>
</feature>
<dbReference type="SUPFAM" id="SSF69318">
    <property type="entry name" value="Integrin alpha N-terminal domain"/>
    <property type="match status" value="1"/>
</dbReference>
<feature type="transmembrane region" description="Helical" evidence="2">
    <location>
        <begin position="307"/>
        <end position="328"/>
    </location>
</feature>
<protein>
    <recommendedName>
        <fullName evidence="3">ASPIC/UnbV domain-containing protein</fullName>
    </recommendedName>
</protein>
<evidence type="ECO:0000313" key="4">
    <source>
        <dbReference type="EMBL" id="ATB51169.1"/>
    </source>
</evidence>
<dbReference type="OrthoDB" id="5287961at2"/>
<evidence type="ECO:0000256" key="2">
    <source>
        <dbReference type="SAM" id="Phobius"/>
    </source>
</evidence>
<dbReference type="AlphaFoldDB" id="A0A250K4Y3"/>
<keyword evidence="5" id="KW-1185">Reference proteome</keyword>